<comment type="caution">
    <text evidence="2">The sequence shown here is derived from an EMBL/GenBank/DDBJ whole genome shotgun (WGS) entry which is preliminary data.</text>
</comment>
<feature type="chain" id="PRO_5039905850" evidence="1">
    <location>
        <begin position="28"/>
        <end position="143"/>
    </location>
</feature>
<accession>A0A9J6FR20</accession>
<gene>
    <name evidence="2" type="ORF">HPB48_008062</name>
</gene>
<evidence type="ECO:0000313" key="3">
    <source>
        <dbReference type="Proteomes" id="UP000821853"/>
    </source>
</evidence>
<proteinExistence type="predicted"/>
<evidence type="ECO:0000256" key="1">
    <source>
        <dbReference type="SAM" id="SignalP"/>
    </source>
</evidence>
<evidence type="ECO:0000313" key="2">
    <source>
        <dbReference type="EMBL" id="KAH9365746.1"/>
    </source>
</evidence>
<keyword evidence="3" id="KW-1185">Reference proteome</keyword>
<dbReference type="Proteomes" id="UP000821853">
    <property type="component" value="Unassembled WGS sequence"/>
</dbReference>
<name>A0A9J6FR20_HAELO</name>
<sequence>MNLATMRRRRSLQLLGWLALAAMATLALLGTPPWPGGGFTLGGPDSAAPPPPEVARHPFWNYDPLLQEARDPEQSCSMPVVHPLHPSVWPHLKPTVPIRCKVLPPFSGGRPLVEGCIVARGENYFQNYLISRKVVYVLITENI</sequence>
<dbReference type="AlphaFoldDB" id="A0A9J6FR20"/>
<dbReference type="EMBL" id="JABSTR010000003">
    <property type="protein sequence ID" value="KAH9365746.1"/>
    <property type="molecule type" value="Genomic_DNA"/>
</dbReference>
<feature type="signal peptide" evidence="1">
    <location>
        <begin position="1"/>
        <end position="27"/>
    </location>
</feature>
<reference evidence="2 3" key="1">
    <citation type="journal article" date="2020" name="Cell">
        <title>Large-Scale Comparative Analyses of Tick Genomes Elucidate Their Genetic Diversity and Vector Capacities.</title>
        <authorList>
            <consortium name="Tick Genome and Microbiome Consortium (TIGMIC)"/>
            <person name="Jia N."/>
            <person name="Wang J."/>
            <person name="Shi W."/>
            <person name="Du L."/>
            <person name="Sun Y."/>
            <person name="Zhan W."/>
            <person name="Jiang J.F."/>
            <person name="Wang Q."/>
            <person name="Zhang B."/>
            <person name="Ji P."/>
            <person name="Bell-Sakyi L."/>
            <person name="Cui X.M."/>
            <person name="Yuan T.T."/>
            <person name="Jiang B.G."/>
            <person name="Yang W.F."/>
            <person name="Lam T.T."/>
            <person name="Chang Q.C."/>
            <person name="Ding S.J."/>
            <person name="Wang X.J."/>
            <person name="Zhu J.G."/>
            <person name="Ruan X.D."/>
            <person name="Zhao L."/>
            <person name="Wei J.T."/>
            <person name="Ye R.Z."/>
            <person name="Que T.C."/>
            <person name="Du C.H."/>
            <person name="Zhou Y.H."/>
            <person name="Cheng J.X."/>
            <person name="Dai P.F."/>
            <person name="Guo W.B."/>
            <person name="Han X.H."/>
            <person name="Huang E.J."/>
            <person name="Li L.F."/>
            <person name="Wei W."/>
            <person name="Gao Y.C."/>
            <person name="Liu J.Z."/>
            <person name="Shao H.Z."/>
            <person name="Wang X."/>
            <person name="Wang C.C."/>
            <person name="Yang T.C."/>
            <person name="Huo Q.B."/>
            <person name="Li W."/>
            <person name="Chen H.Y."/>
            <person name="Chen S.E."/>
            <person name="Zhou L.G."/>
            <person name="Ni X.B."/>
            <person name="Tian J.H."/>
            <person name="Sheng Y."/>
            <person name="Liu T."/>
            <person name="Pan Y.S."/>
            <person name="Xia L.Y."/>
            <person name="Li J."/>
            <person name="Zhao F."/>
            <person name="Cao W.C."/>
        </authorList>
    </citation>
    <scope>NUCLEOTIDE SEQUENCE [LARGE SCALE GENOMIC DNA]</scope>
    <source>
        <strain evidence="2">HaeL-2018</strain>
    </source>
</reference>
<keyword evidence="1" id="KW-0732">Signal</keyword>
<protein>
    <submittedName>
        <fullName evidence="2">Uncharacterized protein</fullName>
    </submittedName>
</protein>
<organism evidence="2 3">
    <name type="scientific">Haemaphysalis longicornis</name>
    <name type="common">Bush tick</name>
    <dbReference type="NCBI Taxonomy" id="44386"/>
    <lineage>
        <taxon>Eukaryota</taxon>
        <taxon>Metazoa</taxon>
        <taxon>Ecdysozoa</taxon>
        <taxon>Arthropoda</taxon>
        <taxon>Chelicerata</taxon>
        <taxon>Arachnida</taxon>
        <taxon>Acari</taxon>
        <taxon>Parasitiformes</taxon>
        <taxon>Ixodida</taxon>
        <taxon>Ixodoidea</taxon>
        <taxon>Ixodidae</taxon>
        <taxon>Haemaphysalinae</taxon>
        <taxon>Haemaphysalis</taxon>
    </lineage>
</organism>
<dbReference type="VEuPathDB" id="VectorBase:HLOH_040706"/>